<evidence type="ECO:0000256" key="2">
    <source>
        <dbReference type="ARBA" id="ARBA00022490"/>
    </source>
</evidence>
<protein>
    <recommendedName>
        <fullName evidence="5">Flagellar protein FliT</fullName>
    </recommendedName>
</protein>
<comment type="subcellular location">
    <subcellularLocation>
        <location evidence="1">Cytoplasm</location>
        <location evidence="1">Cytosol</location>
    </subcellularLocation>
</comment>
<accession>A0A2R5F3C0</accession>
<proteinExistence type="predicted"/>
<dbReference type="RefSeq" id="WP_181376146.1">
    <property type="nucleotide sequence ID" value="NZ_BDOQ01000002.1"/>
</dbReference>
<keyword evidence="6" id="KW-0966">Cell projection</keyword>
<sequence>MSDELLSEYRRLLTLSQSLAEAAKSGEWDAAIALEQARAEVVHKIETLGHQMLSNETSVEVASLIRDALACDESAKFALATAMGDLKELIDSTVNQRRLGDSYL</sequence>
<dbReference type="AlphaFoldDB" id="A0A2R5F3C0"/>
<evidence type="ECO:0000256" key="5">
    <source>
        <dbReference type="ARBA" id="ARBA00093797"/>
    </source>
</evidence>
<comment type="caution">
    <text evidence="6">The sequence shown here is derived from an EMBL/GenBank/DDBJ whole genome shotgun (WGS) entry which is preliminary data.</text>
</comment>
<name>A0A2R5F3C0_9PROT</name>
<gene>
    <name evidence="6" type="primary">fliT</name>
    <name evidence="6" type="ORF">NMK_0540</name>
</gene>
<keyword evidence="2" id="KW-0963">Cytoplasm</keyword>
<dbReference type="Proteomes" id="UP000245081">
    <property type="component" value="Unassembled WGS sequence"/>
</dbReference>
<keyword evidence="6" id="KW-0969">Cilium</keyword>
<dbReference type="GO" id="GO:0044781">
    <property type="term" value="P:bacterial-type flagellum organization"/>
    <property type="evidence" value="ECO:0007669"/>
    <property type="project" value="UniProtKB-KW"/>
</dbReference>
<dbReference type="InterPro" id="IPR008622">
    <property type="entry name" value="FliT"/>
</dbReference>
<reference evidence="6 7" key="1">
    <citation type="journal article" date="2018" name="Environ. Microbiol.">
        <title>Isolation and genomic characterization of Novimethylophilus kurashikiensis gen. nov. sp. nov., a new lanthanide-dependent methylotrophic species of Methylophilaceae.</title>
        <authorList>
            <person name="Lv H."/>
            <person name="Sahin N."/>
            <person name="Tani A."/>
        </authorList>
    </citation>
    <scope>NUCLEOTIDE SEQUENCE [LARGE SCALE GENOMIC DNA]</scope>
    <source>
        <strain evidence="6 7">La2-4</strain>
    </source>
</reference>
<dbReference type="EMBL" id="BDOQ01000002">
    <property type="protein sequence ID" value="GBG13002.1"/>
    <property type="molecule type" value="Genomic_DNA"/>
</dbReference>
<keyword evidence="3" id="KW-1005">Bacterial flagellum biogenesis</keyword>
<evidence type="ECO:0000313" key="7">
    <source>
        <dbReference type="Proteomes" id="UP000245081"/>
    </source>
</evidence>
<evidence type="ECO:0000256" key="1">
    <source>
        <dbReference type="ARBA" id="ARBA00004514"/>
    </source>
</evidence>
<dbReference type="Pfam" id="PF05400">
    <property type="entry name" value="FliT"/>
    <property type="match status" value="1"/>
</dbReference>
<dbReference type="Gene3D" id="1.20.58.380">
    <property type="entry name" value="Flagellar protein flit"/>
    <property type="match status" value="1"/>
</dbReference>
<keyword evidence="4" id="KW-0143">Chaperone</keyword>
<evidence type="ECO:0000256" key="3">
    <source>
        <dbReference type="ARBA" id="ARBA00022795"/>
    </source>
</evidence>
<organism evidence="6 7">
    <name type="scientific">Novimethylophilus kurashikiensis</name>
    <dbReference type="NCBI Taxonomy" id="1825523"/>
    <lineage>
        <taxon>Bacteria</taxon>
        <taxon>Pseudomonadati</taxon>
        <taxon>Pseudomonadota</taxon>
        <taxon>Betaproteobacteria</taxon>
        <taxon>Nitrosomonadales</taxon>
        <taxon>Methylophilaceae</taxon>
        <taxon>Novimethylophilus</taxon>
    </lineage>
</organism>
<keyword evidence="6" id="KW-0282">Flagellum</keyword>
<evidence type="ECO:0000256" key="4">
    <source>
        <dbReference type="ARBA" id="ARBA00023186"/>
    </source>
</evidence>
<keyword evidence="7" id="KW-1185">Reference proteome</keyword>
<evidence type="ECO:0000313" key="6">
    <source>
        <dbReference type="EMBL" id="GBG13002.1"/>
    </source>
</evidence>